<proteinExistence type="predicted"/>
<feature type="region of interest" description="Disordered" evidence="1">
    <location>
        <begin position="98"/>
        <end position="127"/>
    </location>
</feature>
<feature type="region of interest" description="Disordered" evidence="1">
    <location>
        <begin position="1"/>
        <end position="36"/>
    </location>
</feature>
<evidence type="ECO:0000256" key="1">
    <source>
        <dbReference type="SAM" id="MobiDB-lite"/>
    </source>
</evidence>
<name>A0AAE1YDW8_9LAMI</name>
<dbReference type="AlphaFoldDB" id="A0AAE1YDW8"/>
<reference evidence="2" key="1">
    <citation type="submission" date="2020-06" db="EMBL/GenBank/DDBJ databases">
        <authorList>
            <person name="Li T."/>
            <person name="Hu X."/>
            <person name="Zhang T."/>
            <person name="Song X."/>
            <person name="Zhang H."/>
            <person name="Dai N."/>
            <person name="Sheng W."/>
            <person name="Hou X."/>
            <person name="Wei L."/>
        </authorList>
    </citation>
    <scope>NUCLEOTIDE SEQUENCE</scope>
    <source>
        <strain evidence="2">3651</strain>
        <tissue evidence="2">Leaf</tissue>
    </source>
</reference>
<keyword evidence="3" id="KW-1185">Reference proteome</keyword>
<evidence type="ECO:0000313" key="2">
    <source>
        <dbReference type="EMBL" id="KAK4428294.1"/>
    </source>
</evidence>
<protein>
    <submittedName>
        <fullName evidence="2">Uncharacterized protein</fullName>
    </submittedName>
</protein>
<comment type="caution">
    <text evidence="2">The sequence shown here is derived from an EMBL/GenBank/DDBJ whole genome shotgun (WGS) entry which is preliminary data.</text>
</comment>
<reference evidence="2" key="2">
    <citation type="journal article" date="2024" name="Plant">
        <title>Genomic evolution and insights into agronomic trait innovations of Sesamum species.</title>
        <authorList>
            <person name="Miao H."/>
            <person name="Wang L."/>
            <person name="Qu L."/>
            <person name="Liu H."/>
            <person name="Sun Y."/>
            <person name="Le M."/>
            <person name="Wang Q."/>
            <person name="Wei S."/>
            <person name="Zheng Y."/>
            <person name="Lin W."/>
            <person name="Duan Y."/>
            <person name="Cao H."/>
            <person name="Xiong S."/>
            <person name="Wang X."/>
            <person name="Wei L."/>
            <person name="Li C."/>
            <person name="Ma Q."/>
            <person name="Ju M."/>
            <person name="Zhao R."/>
            <person name="Li G."/>
            <person name="Mu C."/>
            <person name="Tian Q."/>
            <person name="Mei H."/>
            <person name="Zhang T."/>
            <person name="Gao T."/>
            <person name="Zhang H."/>
        </authorList>
    </citation>
    <scope>NUCLEOTIDE SEQUENCE</scope>
    <source>
        <strain evidence="2">3651</strain>
    </source>
</reference>
<dbReference type="Proteomes" id="UP001293254">
    <property type="component" value="Unassembled WGS sequence"/>
</dbReference>
<organism evidence="2 3">
    <name type="scientific">Sesamum alatum</name>
    <dbReference type="NCBI Taxonomy" id="300844"/>
    <lineage>
        <taxon>Eukaryota</taxon>
        <taxon>Viridiplantae</taxon>
        <taxon>Streptophyta</taxon>
        <taxon>Embryophyta</taxon>
        <taxon>Tracheophyta</taxon>
        <taxon>Spermatophyta</taxon>
        <taxon>Magnoliopsida</taxon>
        <taxon>eudicotyledons</taxon>
        <taxon>Gunneridae</taxon>
        <taxon>Pentapetalae</taxon>
        <taxon>asterids</taxon>
        <taxon>lamiids</taxon>
        <taxon>Lamiales</taxon>
        <taxon>Pedaliaceae</taxon>
        <taxon>Sesamum</taxon>
    </lineage>
</organism>
<evidence type="ECO:0000313" key="3">
    <source>
        <dbReference type="Proteomes" id="UP001293254"/>
    </source>
</evidence>
<accession>A0AAE1YDW8</accession>
<gene>
    <name evidence="2" type="ORF">Salat_1129000</name>
</gene>
<dbReference type="EMBL" id="JACGWO010000004">
    <property type="protein sequence ID" value="KAK4428294.1"/>
    <property type="molecule type" value="Genomic_DNA"/>
</dbReference>
<sequence>MAKAKKHKVPAETIKPSAQASSFRAHPASPIKAPAANQPSIKALAAGQPLSVKAPAAAQPTAIPGSIKETSMLTDITKVGYMDFHAFISDIEASPSFHPNPGHVGDTSGPRSAVALPGKETFSEAPV</sequence>